<evidence type="ECO:0000313" key="2">
    <source>
        <dbReference type="EMBL" id="MBE9028519.1"/>
    </source>
</evidence>
<evidence type="ECO:0000256" key="1">
    <source>
        <dbReference type="SAM" id="Phobius"/>
    </source>
</evidence>
<proteinExistence type="predicted"/>
<keyword evidence="1" id="KW-1133">Transmembrane helix</keyword>
<keyword evidence="3" id="KW-1185">Reference proteome</keyword>
<dbReference type="InterPro" id="IPR021257">
    <property type="entry name" value="DUF2809"/>
</dbReference>
<keyword evidence="1" id="KW-0812">Transmembrane</keyword>
<gene>
    <name evidence="2" type="ORF">IQ266_01950</name>
</gene>
<accession>A0A928Z1H8</accession>
<organism evidence="2 3">
    <name type="scientific">Romeriopsis navalis LEGE 11480</name>
    <dbReference type="NCBI Taxonomy" id="2777977"/>
    <lineage>
        <taxon>Bacteria</taxon>
        <taxon>Bacillati</taxon>
        <taxon>Cyanobacteriota</taxon>
        <taxon>Cyanophyceae</taxon>
        <taxon>Leptolyngbyales</taxon>
        <taxon>Leptolyngbyaceae</taxon>
        <taxon>Romeriopsis</taxon>
        <taxon>Romeriopsis navalis</taxon>
    </lineage>
</organism>
<reference evidence="2" key="1">
    <citation type="submission" date="2020-10" db="EMBL/GenBank/DDBJ databases">
        <authorList>
            <person name="Castelo-Branco R."/>
            <person name="Eusebio N."/>
            <person name="Adriana R."/>
            <person name="Vieira A."/>
            <person name="Brugerolle De Fraissinette N."/>
            <person name="Rezende De Castro R."/>
            <person name="Schneider M.P."/>
            <person name="Vasconcelos V."/>
            <person name="Leao P.N."/>
        </authorList>
    </citation>
    <scope>NUCLEOTIDE SEQUENCE</scope>
    <source>
        <strain evidence="2">LEGE 11480</strain>
    </source>
</reference>
<protein>
    <submittedName>
        <fullName evidence="2">DUF2809 domain-containing protein</fullName>
    </submittedName>
</protein>
<dbReference type="Pfam" id="PF10990">
    <property type="entry name" value="DUF2809"/>
    <property type="match status" value="1"/>
</dbReference>
<feature type="transmembrane region" description="Helical" evidence="1">
    <location>
        <begin position="38"/>
        <end position="60"/>
    </location>
</feature>
<dbReference type="Proteomes" id="UP000625316">
    <property type="component" value="Unassembled WGS sequence"/>
</dbReference>
<feature type="transmembrane region" description="Helical" evidence="1">
    <location>
        <begin position="112"/>
        <end position="129"/>
    </location>
</feature>
<feature type="transmembrane region" description="Helical" evidence="1">
    <location>
        <begin position="67"/>
        <end position="92"/>
    </location>
</feature>
<keyword evidence="1" id="KW-0472">Membrane</keyword>
<evidence type="ECO:0000313" key="3">
    <source>
        <dbReference type="Proteomes" id="UP000625316"/>
    </source>
</evidence>
<dbReference type="AlphaFoldDB" id="A0A928Z1H8"/>
<comment type="caution">
    <text evidence="2">The sequence shown here is derived from an EMBL/GenBank/DDBJ whole genome shotgun (WGS) entry which is preliminary data.</text>
</comment>
<name>A0A928Z1H8_9CYAN</name>
<dbReference type="RefSeq" id="WP_264323343.1">
    <property type="nucleotide sequence ID" value="NZ_JADEXQ010000004.1"/>
</dbReference>
<sequence>MSGSLFRFSPYRWVLLAQTLLLVPLGYGVRFAHNVPEWFRNIWGNVAYEMFWIFLFLTILPRSKPRSVAITICLMSFGIEFLQLCQHPFLVAARSTLPGRLVLGNGFTWIDLPQYGVGSLCGWLWAAWLQHQFIKRK</sequence>
<dbReference type="EMBL" id="JADEXQ010000004">
    <property type="protein sequence ID" value="MBE9028519.1"/>
    <property type="molecule type" value="Genomic_DNA"/>
</dbReference>